<proteinExistence type="predicted"/>
<sequence>MSRVQLALNVDRLDEAVTFYSKLFGVQPAKLKPGYANFAVTEPPLKLVLLENPGKGGSINHLGVEVESSEKVHAEIARLTDEGLFTDEEIGTTCCFATQDKVWVTGPAGEKWEVYTVLADSETFGTSPQHLDGPAGADPVDPDGGVCCGTAAASTEPGAQAPAEAVNSSCC</sequence>
<dbReference type="InterPro" id="IPR029068">
    <property type="entry name" value="Glyas_Bleomycin-R_OHBP_Dase"/>
</dbReference>
<reference evidence="2 5" key="2">
    <citation type="submission" date="2023-07" db="EMBL/GenBank/DDBJ databases">
        <title>Strategy for survival of the halotoleranting strain Dietzia MX2 from the Yakshinskoe mineral salts deposit.</title>
        <authorList>
            <person name="Kharitonova M.A."/>
            <person name="Kupriyanova-Ashina F.G."/>
            <person name="Shakirov T.R."/>
            <person name="Vafina M.S."/>
            <person name="Ilinskaya O.N."/>
        </authorList>
    </citation>
    <scope>NUCLEOTIDE SEQUENCE [LARGE SCALE GENOMIC DNA]</scope>
    <source>
        <strain evidence="2 5">MX2</strain>
    </source>
</reference>
<organism evidence="3 4">
    <name type="scientific">Dietzia maris</name>
    <dbReference type="NCBI Taxonomy" id="37915"/>
    <lineage>
        <taxon>Bacteria</taxon>
        <taxon>Bacillati</taxon>
        <taxon>Actinomycetota</taxon>
        <taxon>Actinomycetes</taxon>
        <taxon>Mycobacteriales</taxon>
        <taxon>Dietziaceae</taxon>
        <taxon>Dietzia</taxon>
    </lineage>
</organism>
<dbReference type="AlphaFoldDB" id="A0A365P976"/>
<dbReference type="PANTHER" id="PTHR41294:SF1">
    <property type="entry name" value="CADMIUM-INDUCED PROTEIN CADI"/>
    <property type="match status" value="1"/>
</dbReference>
<dbReference type="Pfam" id="PF00903">
    <property type="entry name" value="Glyoxalase"/>
    <property type="match status" value="1"/>
</dbReference>
<dbReference type="EMBL" id="QNTT01000028">
    <property type="protein sequence ID" value="RBA33974.1"/>
    <property type="molecule type" value="Genomic_DNA"/>
</dbReference>
<dbReference type="InterPro" id="IPR052393">
    <property type="entry name" value="Cadmium-induced_rsp"/>
</dbReference>
<dbReference type="RefSeq" id="WP_119192811.1">
    <property type="nucleotide sequence ID" value="NZ_JAUHTB010000022.1"/>
</dbReference>
<evidence type="ECO:0000313" key="5">
    <source>
        <dbReference type="Proteomes" id="UP001172702"/>
    </source>
</evidence>
<evidence type="ECO:0000313" key="4">
    <source>
        <dbReference type="Proteomes" id="UP000252187"/>
    </source>
</evidence>
<evidence type="ECO:0000259" key="1">
    <source>
        <dbReference type="PROSITE" id="PS51819"/>
    </source>
</evidence>
<evidence type="ECO:0000313" key="2">
    <source>
        <dbReference type="EMBL" id="MDN4507377.1"/>
    </source>
</evidence>
<keyword evidence="3" id="KW-0223">Dioxygenase</keyword>
<accession>A0A365P976</accession>
<evidence type="ECO:0000313" key="3">
    <source>
        <dbReference type="EMBL" id="RBA33974.1"/>
    </source>
</evidence>
<dbReference type="InterPro" id="IPR049789">
    <property type="entry name" value="ArsI/CadI-like"/>
</dbReference>
<name>A0A365P976_9ACTN</name>
<dbReference type="PANTHER" id="PTHR41294">
    <property type="entry name" value="CADMIUM-INDUCED PROTEIN CADI"/>
    <property type="match status" value="1"/>
</dbReference>
<dbReference type="Proteomes" id="UP001172702">
    <property type="component" value="Unassembled WGS sequence"/>
</dbReference>
<keyword evidence="5" id="KW-1185">Reference proteome</keyword>
<feature type="domain" description="VOC" evidence="1">
    <location>
        <begin position="2"/>
        <end position="117"/>
    </location>
</feature>
<dbReference type="SUPFAM" id="SSF54593">
    <property type="entry name" value="Glyoxalase/Bleomycin resistance protein/Dihydroxybiphenyl dioxygenase"/>
    <property type="match status" value="1"/>
</dbReference>
<dbReference type="InterPro" id="IPR037523">
    <property type="entry name" value="VOC_core"/>
</dbReference>
<dbReference type="Proteomes" id="UP000252187">
    <property type="component" value="Unassembled WGS sequence"/>
</dbReference>
<dbReference type="EMBL" id="JAUHTB010000022">
    <property type="protein sequence ID" value="MDN4507377.1"/>
    <property type="molecule type" value="Genomic_DNA"/>
</dbReference>
<keyword evidence="3" id="KW-0560">Oxidoreductase</keyword>
<dbReference type="NCBIfam" id="NF041414">
    <property type="entry name" value="ArsI_CadI_VOC"/>
    <property type="match status" value="1"/>
</dbReference>
<reference evidence="3 4" key="1">
    <citation type="submission" date="2018-06" db="EMBL/GenBank/DDBJ databases">
        <title>Whole genome sequencing of four bacterial strains from South Shetland trench revealing bio-synthetic gene clusters.</title>
        <authorList>
            <person name="Abdel-Mageed W.M."/>
            <person name="Lehri B."/>
            <person name="Jarmusch S.A."/>
            <person name="Miranda K."/>
            <person name="Goodfellow M."/>
            <person name="Jaspars M."/>
            <person name="Karlyshev A.V."/>
        </authorList>
    </citation>
    <scope>NUCLEOTIDE SEQUENCE [LARGE SCALE GENOMIC DNA]</scope>
    <source>
        <strain evidence="3 4">SST1</strain>
    </source>
</reference>
<dbReference type="Gene3D" id="3.10.180.10">
    <property type="entry name" value="2,3-Dihydroxybiphenyl 1,2-Dioxygenase, domain 1"/>
    <property type="match status" value="1"/>
</dbReference>
<comment type="caution">
    <text evidence="3">The sequence shown here is derived from an EMBL/GenBank/DDBJ whole genome shotgun (WGS) entry which is preliminary data.</text>
</comment>
<dbReference type="PROSITE" id="PS51819">
    <property type="entry name" value="VOC"/>
    <property type="match status" value="1"/>
</dbReference>
<gene>
    <name evidence="3" type="ORF">DQ226_11095</name>
    <name evidence="2" type="ORF">QYF62_15125</name>
</gene>
<dbReference type="GO" id="GO:0046686">
    <property type="term" value="P:response to cadmium ion"/>
    <property type="evidence" value="ECO:0007669"/>
    <property type="project" value="TreeGrafter"/>
</dbReference>
<protein>
    <submittedName>
        <fullName evidence="2">ArsI/CadI family heavy metal resistance metalloenzyme</fullName>
    </submittedName>
    <submittedName>
        <fullName evidence="3">Glyoxalase/bleomycin resistance/dioxygenase family protein</fullName>
    </submittedName>
</protein>
<dbReference type="GO" id="GO:0051213">
    <property type="term" value="F:dioxygenase activity"/>
    <property type="evidence" value="ECO:0007669"/>
    <property type="project" value="UniProtKB-KW"/>
</dbReference>
<dbReference type="InterPro" id="IPR004360">
    <property type="entry name" value="Glyas_Fos-R_dOase_dom"/>
</dbReference>